<proteinExistence type="predicted"/>
<accession>A0A0A2VUH3</accession>
<evidence type="ECO:0000313" key="2">
    <source>
        <dbReference type="EMBL" id="KGQ09805.1"/>
    </source>
</evidence>
<feature type="compositionally biased region" description="Polar residues" evidence="1">
    <location>
        <begin position="11"/>
        <end position="20"/>
    </location>
</feature>
<dbReference type="AlphaFoldDB" id="A0A0A2VUH3"/>
<dbReference type="SUPFAM" id="SSF48452">
    <property type="entry name" value="TPR-like"/>
    <property type="match status" value="1"/>
</dbReference>
<name>A0A0A2VUH3_BEABA</name>
<comment type="caution">
    <text evidence="2">The sequence shown here is derived from an EMBL/GenBank/DDBJ whole genome shotgun (WGS) entry which is preliminary data.</text>
</comment>
<dbReference type="InterPro" id="IPR011990">
    <property type="entry name" value="TPR-like_helical_dom_sf"/>
</dbReference>
<dbReference type="EMBL" id="ANFO01000402">
    <property type="protein sequence ID" value="KGQ09805.1"/>
    <property type="molecule type" value="Genomic_DNA"/>
</dbReference>
<evidence type="ECO:0000313" key="3">
    <source>
        <dbReference type="Proteomes" id="UP000030106"/>
    </source>
</evidence>
<feature type="region of interest" description="Disordered" evidence="1">
    <location>
        <begin position="1"/>
        <end position="26"/>
    </location>
</feature>
<evidence type="ECO:0000256" key="1">
    <source>
        <dbReference type="SAM" id="MobiDB-lite"/>
    </source>
</evidence>
<organism evidence="2 3">
    <name type="scientific">Beauveria bassiana D1-5</name>
    <dbReference type="NCBI Taxonomy" id="1245745"/>
    <lineage>
        <taxon>Eukaryota</taxon>
        <taxon>Fungi</taxon>
        <taxon>Dikarya</taxon>
        <taxon>Ascomycota</taxon>
        <taxon>Pezizomycotina</taxon>
        <taxon>Sordariomycetes</taxon>
        <taxon>Hypocreomycetidae</taxon>
        <taxon>Hypocreales</taxon>
        <taxon>Cordycipitaceae</taxon>
        <taxon>Beauveria</taxon>
    </lineage>
</organism>
<dbReference type="OrthoDB" id="10275845at2759"/>
<sequence length="149" mass="16876">MAKSFSDPLITAQSPPETGNSSPSSLFSPLSVWIPPLPTEGSMDIELDMDRVLELYPEIYMDWTRDQIAICNTMIPLYAAEDAFDRVLREADHAIRIIANCNGLFDDLAPEFHGYRAVCLANLGRQDEALVATDKYKRLIEERRQRRAT</sequence>
<dbReference type="HOGENOM" id="CLU_1749309_0_0_1"/>
<reference evidence="2 3" key="1">
    <citation type="submission" date="2012-10" db="EMBL/GenBank/DDBJ databases">
        <title>Genome sequencing and analysis of entomopathogenic fungi Beauveria bassiana D1-5.</title>
        <authorList>
            <person name="Li Q."/>
            <person name="Wang L."/>
            <person name="Zhang Z."/>
            <person name="Wang Q."/>
            <person name="Ren J."/>
            <person name="Wang M."/>
            <person name="Xu W."/>
            <person name="Wang J."/>
            <person name="Lu Y."/>
            <person name="Du Q."/>
            <person name="Sun Z."/>
        </authorList>
    </citation>
    <scope>NUCLEOTIDE SEQUENCE [LARGE SCALE GENOMIC DNA]</scope>
    <source>
        <strain evidence="2 3">D1-5</strain>
    </source>
</reference>
<dbReference type="Proteomes" id="UP000030106">
    <property type="component" value="Unassembled WGS sequence"/>
</dbReference>
<protein>
    <submittedName>
        <fullName evidence="2">Uncharacterized protein</fullName>
    </submittedName>
</protein>
<gene>
    <name evidence="2" type="ORF">BBAD15_g4858</name>
</gene>